<sequence>MRTHAPEQDVEMVAALEDAEQALRMADPGADADAAVARLAAVAGPALRRSTRHALRTSIGSGRLGPLWDDAFRVARTSRQPWVVAVPDRARSPLPRLLWTEPWPEGERHVIWAHSQVSAATRRLYRYAGDAPAPVRLVARRLRHPRRAGLLHPLGRLSMSPCGSAVGCLCCPATELLVAEPGEDGADAPGCGGAWARWVALACFLGREGPLRRSGTASRSGSPEDRAAASVMTGLTASWLYLSTAAPPAPAPALYTSAPGPAPGRAAQEAVTLAVWRSYAGTDLSRAAPEQLREGARRLLREAVAALKSPYGAADFAARPHRAPQAHGRGRQGAATTNEEE</sequence>
<gene>
    <name evidence="2" type="ORF">ABZ508_21600</name>
</gene>
<dbReference type="EMBL" id="JBEXZR010000020">
    <property type="protein sequence ID" value="MEU0709957.1"/>
    <property type="molecule type" value="Genomic_DNA"/>
</dbReference>
<dbReference type="Proteomes" id="UP001550378">
    <property type="component" value="Unassembled WGS sequence"/>
</dbReference>
<name>A0ABV2W8V7_9ACTN</name>
<accession>A0ABV2W8V7</accession>
<evidence type="ECO:0000256" key="1">
    <source>
        <dbReference type="SAM" id="MobiDB-lite"/>
    </source>
</evidence>
<dbReference type="RefSeq" id="WP_359806043.1">
    <property type="nucleotide sequence ID" value="NZ_JBEXZQ010000013.1"/>
</dbReference>
<feature type="region of interest" description="Disordered" evidence="1">
    <location>
        <begin position="315"/>
        <end position="341"/>
    </location>
</feature>
<feature type="compositionally biased region" description="Basic residues" evidence="1">
    <location>
        <begin position="319"/>
        <end position="330"/>
    </location>
</feature>
<evidence type="ECO:0000313" key="2">
    <source>
        <dbReference type="EMBL" id="MEU0709957.1"/>
    </source>
</evidence>
<organism evidence="2 3">
    <name type="scientific">Streptomyces lavendulocolor</name>
    <dbReference type="NCBI Taxonomy" id="67316"/>
    <lineage>
        <taxon>Bacteria</taxon>
        <taxon>Bacillati</taxon>
        <taxon>Actinomycetota</taxon>
        <taxon>Actinomycetes</taxon>
        <taxon>Kitasatosporales</taxon>
        <taxon>Streptomycetaceae</taxon>
        <taxon>Streptomyces</taxon>
    </lineage>
</organism>
<keyword evidence="3" id="KW-1185">Reference proteome</keyword>
<comment type="caution">
    <text evidence="2">The sequence shown here is derived from an EMBL/GenBank/DDBJ whole genome shotgun (WGS) entry which is preliminary data.</text>
</comment>
<evidence type="ECO:0000313" key="3">
    <source>
        <dbReference type="Proteomes" id="UP001550378"/>
    </source>
</evidence>
<protein>
    <submittedName>
        <fullName evidence="2">Uncharacterized protein</fullName>
    </submittedName>
</protein>
<reference evidence="2 3" key="1">
    <citation type="submission" date="2024-06" db="EMBL/GenBank/DDBJ databases">
        <title>The Natural Products Discovery Center: Release of the First 8490 Sequenced Strains for Exploring Actinobacteria Biosynthetic Diversity.</title>
        <authorList>
            <person name="Kalkreuter E."/>
            <person name="Kautsar S.A."/>
            <person name="Yang D."/>
            <person name="Bader C.D."/>
            <person name="Teijaro C.N."/>
            <person name="Fluegel L."/>
            <person name="Davis C.M."/>
            <person name="Simpson J.R."/>
            <person name="Lauterbach L."/>
            <person name="Steele A.D."/>
            <person name="Gui C."/>
            <person name="Meng S."/>
            <person name="Li G."/>
            <person name="Viehrig K."/>
            <person name="Ye F."/>
            <person name="Su P."/>
            <person name="Kiefer A.F."/>
            <person name="Nichols A."/>
            <person name="Cepeda A.J."/>
            <person name="Yan W."/>
            <person name="Fan B."/>
            <person name="Jiang Y."/>
            <person name="Adhikari A."/>
            <person name="Zheng C.-J."/>
            <person name="Schuster L."/>
            <person name="Cowan T.M."/>
            <person name="Smanski M.J."/>
            <person name="Chevrette M.G."/>
            <person name="De Carvalho L.P.S."/>
            <person name="Shen B."/>
        </authorList>
    </citation>
    <scope>NUCLEOTIDE SEQUENCE [LARGE SCALE GENOMIC DNA]</scope>
    <source>
        <strain evidence="2 3">NPDC006337</strain>
    </source>
</reference>
<proteinExistence type="predicted"/>